<organism evidence="1 2">
    <name type="scientific">Xenorhabdus stockiae</name>
    <dbReference type="NCBI Taxonomy" id="351614"/>
    <lineage>
        <taxon>Bacteria</taxon>
        <taxon>Pseudomonadati</taxon>
        <taxon>Pseudomonadota</taxon>
        <taxon>Gammaproteobacteria</taxon>
        <taxon>Enterobacterales</taxon>
        <taxon>Morganellaceae</taxon>
        <taxon>Xenorhabdus</taxon>
    </lineage>
</organism>
<name>A0A2D0KKG5_9GAMM</name>
<gene>
    <name evidence="1" type="ORF">Xsto_03522</name>
</gene>
<dbReference type="EMBL" id="NJAJ01000042">
    <property type="protein sequence ID" value="PHM63930.1"/>
    <property type="molecule type" value="Genomic_DNA"/>
</dbReference>
<accession>A0A2D0KKG5</accession>
<evidence type="ECO:0000313" key="2">
    <source>
        <dbReference type="Proteomes" id="UP000222366"/>
    </source>
</evidence>
<sequence length="33" mass="3689">MVGQTANSKLLLFLSKPSGHIYFTGDHSINKFH</sequence>
<proteinExistence type="predicted"/>
<dbReference type="AlphaFoldDB" id="A0A2D0KKG5"/>
<reference evidence="1 2" key="1">
    <citation type="journal article" date="2017" name="Nat. Microbiol.">
        <title>Natural product diversity associated with the nematode symbionts Photorhabdus and Xenorhabdus.</title>
        <authorList>
            <person name="Tobias N.J."/>
            <person name="Wolff H."/>
            <person name="Djahanschiri B."/>
            <person name="Grundmann F."/>
            <person name="Kronenwerth M."/>
            <person name="Shi Y.M."/>
            <person name="Simonyi S."/>
            <person name="Grun P."/>
            <person name="Shapiro-Ilan D."/>
            <person name="Pidot S.J."/>
            <person name="Stinear T.P."/>
            <person name="Ebersberger I."/>
            <person name="Bode H.B."/>
        </authorList>
    </citation>
    <scope>NUCLEOTIDE SEQUENCE [LARGE SCALE GENOMIC DNA]</scope>
    <source>
        <strain evidence="1 2">DSM 17904</strain>
    </source>
</reference>
<evidence type="ECO:0000313" key="1">
    <source>
        <dbReference type="EMBL" id="PHM63930.1"/>
    </source>
</evidence>
<dbReference type="Proteomes" id="UP000222366">
    <property type="component" value="Unassembled WGS sequence"/>
</dbReference>
<comment type="caution">
    <text evidence="1">The sequence shown here is derived from an EMBL/GenBank/DDBJ whole genome shotgun (WGS) entry which is preliminary data.</text>
</comment>
<keyword evidence="2" id="KW-1185">Reference proteome</keyword>
<protein>
    <submittedName>
        <fullName evidence="1">Uncharacterized protein</fullName>
    </submittedName>
</protein>